<dbReference type="SUPFAM" id="SSF53335">
    <property type="entry name" value="S-adenosyl-L-methionine-dependent methyltransferases"/>
    <property type="match status" value="1"/>
</dbReference>
<proteinExistence type="predicted"/>
<dbReference type="PANTHER" id="PTHR34203">
    <property type="entry name" value="METHYLTRANSFERASE, FKBM FAMILY PROTEIN"/>
    <property type="match status" value="1"/>
</dbReference>
<dbReference type="GO" id="GO:0008168">
    <property type="term" value="F:methyltransferase activity"/>
    <property type="evidence" value="ECO:0007669"/>
    <property type="project" value="UniProtKB-KW"/>
</dbReference>
<keyword evidence="2" id="KW-0489">Methyltransferase</keyword>
<protein>
    <submittedName>
        <fullName evidence="2">Methyltransferase FkbM family</fullName>
    </submittedName>
</protein>
<keyword evidence="2" id="KW-0808">Transferase</keyword>
<dbReference type="InterPro" id="IPR006342">
    <property type="entry name" value="FkbM_mtfrase"/>
</dbReference>
<sequence length="218" mass="24218">MAHALKDFLQPGDLVFDVGANIGKSTQHYLDLGARVVAFEANPRLAATLCRRFAATPQAFIENKAVADRPGIVTLNICTQSPVLSTCNPQWFTGRFKQYLWDEKVQVPSVTLDMAMDFFGTPRFMKIDVEGFERQVLSGLSRPIGLLSFEFTIEFIENMGRCLEHLESIGMTKFNLGLAEHDALALPEWLSGEEVKTLAGDLGRRDGGLWGDVYAMRG</sequence>
<organism evidence="2 3">
    <name type="scientific">Solidesulfovibrio carbinoliphilus subsp. oakridgensis</name>
    <dbReference type="NCBI Taxonomy" id="694327"/>
    <lineage>
        <taxon>Bacteria</taxon>
        <taxon>Pseudomonadati</taxon>
        <taxon>Thermodesulfobacteriota</taxon>
        <taxon>Desulfovibrionia</taxon>
        <taxon>Desulfovibrionales</taxon>
        <taxon>Desulfovibrionaceae</taxon>
        <taxon>Solidesulfovibrio</taxon>
    </lineage>
</organism>
<evidence type="ECO:0000313" key="2">
    <source>
        <dbReference type="EMBL" id="EHJ47346.1"/>
    </source>
</evidence>
<reference evidence="3" key="1">
    <citation type="journal article" date="2015" name="Genome Announc.">
        <title>High-Quality Draft Genome Sequence of Desulfovibrio carbinoliphilus FW-101-2B, an Organic Acid-Oxidizing Sulfate-Reducing Bacterium Isolated from Uranium(VI)-Contaminated Groundwater.</title>
        <authorList>
            <person name="Ramsay B.D."/>
            <person name="Hwang C."/>
            <person name="Woo H.L."/>
            <person name="Carroll S.L."/>
            <person name="Lucas S."/>
            <person name="Han J."/>
            <person name="Lapidus A.L."/>
            <person name="Cheng J.F."/>
            <person name="Goodwin L.A."/>
            <person name="Pitluck S."/>
            <person name="Peters L."/>
            <person name="Chertkov O."/>
            <person name="Held B."/>
            <person name="Detter J.C."/>
            <person name="Han C.S."/>
            <person name="Tapia R."/>
            <person name="Land M.L."/>
            <person name="Hauser L.J."/>
            <person name="Kyrpides N.C."/>
            <person name="Ivanova N.N."/>
            <person name="Mikhailova N."/>
            <person name="Pagani I."/>
            <person name="Woyke T."/>
            <person name="Arkin A.P."/>
            <person name="Dehal P."/>
            <person name="Chivian D."/>
            <person name="Criddle C.S."/>
            <person name="Wu W."/>
            <person name="Chakraborty R."/>
            <person name="Hazen T.C."/>
            <person name="Fields M.W."/>
        </authorList>
    </citation>
    <scope>NUCLEOTIDE SEQUENCE [LARGE SCALE GENOMIC DNA]</scope>
    <source>
        <strain evidence="3">FW-101-2B</strain>
    </source>
</reference>
<dbReference type="PANTHER" id="PTHR34203:SF15">
    <property type="entry name" value="SLL1173 PROTEIN"/>
    <property type="match status" value="1"/>
</dbReference>
<dbReference type="eggNOG" id="COG2242">
    <property type="taxonomic scope" value="Bacteria"/>
</dbReference>
<evidence type="ECO:0000259" key="1">
    <source>
        <dbReference type="Pfam" id="PF05050"/>
    </source>
</evidence>
<dbReference type="EMBL" id="CM001368">
    <property type="protein sequence ID" value="EHJ47346.1"/>
    <property type="molecule type" value="Genomic_DNA"/>
</dbReference>
<name>G7Q7N7_9BACT</name>
<feature type="domain" description="Methyltransferase FkbM" evidence="1">
    <location>
        <begin position="17"/>
        <end position="157"/>
    </location>
</feature>
<evidence type="ECO:0000313" key="3">
    <source>
        <dbReference type="Proteomes" id="UP000004662"/>
    </source>
</evidence>
<dbReference type="GO" id="GO:0032259">
    <property type="term" value="P:methylation"/>
    <property type="evidence" value="ECO:0007669"/>
    <property type="project" value="UniProtKB-KW"/>
</dbReference>
<dbReference type="AlphaFoldDB" id="G7Q7N7"/>
<dbReference type="NCBIfam" id="TIGR01444">
    <property type="entry name" value="fkbM_fam"/>
    <property type="match status" value="1"/>
</dbReference>
<dbReference type="Pfam" id="PF05050">
    <property type="entry name" value="Methyltransf_21"/>
    <property type="match status" value="1"/>
</dbReference>
<dbReference type="OrthoDB" id="9784101at2"/>
<dbReference type="InterPro" id="IPR052514">
    <property type="entry name" value="SAM-dependent_MTase"/>
</dbReference>
<gene>
    <name evidence="2" type="ORF">DFW101_1337</name>
</gene>
<dbReference type="RefSeq" id="WP_009180750.1">
    <property type="nucleotide sequence ID" value="NZ_CM001368.1"/>
</dbReference>
<dbReference type="HOGENOM" id="CLU_095342_0_0_7"/>
<keyword evidence="3" id="KW-1185">Reference proteome</keyword>
<dbReference type="Proteomes" id="UP000004662">
    <property type="component" value="Chromosome"/>
</dbReference>
<dbReference type="InterPro" id="IPR029063">
    <property type="entry name" value="SAM-dependent_MTases_sf"/>
</dbReference>
<dbReference type="Gene3D" id="3.40.50.150">
    <property type="entry name" value="Vaccinia Virus protein VP39"/>
    <property type="match status" value="1"/>
</dbReference>
<accession>G7Q7N7</accession>
<dbReference type="STRING" id="694327.DFW101_1337"/>